<protein>
    <submittedName>
        <fullName evidence="2">Uncharacterized protein</fullName>
    </submittedName>
</protein>
<organism evidence="1 2">
    <name type="scientific">Romanomermis culicivorax</name>
    <name type="common">Nematode worm</name>
    <dbReference type="NCBI Taxonomy" id="13658"/>
    <lineage>
        <taxon>Eukaryota</taxon>
        <taxon>Metazoa</taxon>
        <taxon>Ecdysozoa</taxon>
        <taxon>Nematoda</taxon>
        <taxon>Enoplea</taxon>
        <taxon>Dorylaimia</taxon>
        <taxon>Mermithida</taxon>
        <taxon>Mermithoidea</taxon>
        <taxon>Mermithidae</taxon>
        <taxon>Romanomermis</taxon>
    </lineage>
</organism>
<dbReference type="WBParaSite" id="nRc.2.0.1.t11549-RA">
    <property type="protein sequence ID" value="nRc.2.0.1.t11549-RA"/>
    <property type="gene ID" value="nRc.2.0.1.g11549"/>
</dbReference>
<proteinExistence type="predicted"/>
<evidence type="ECO:0000313" key="2">
    <source>
        <dbReference type="WBParaSite" id="nRc.2.0.1.t11549-RA"/>
    </source>
</evidence>
<dbReference type="Proteomes" id="UP000887565">
    <property type="component" value="Unplaced"/>
</dbReference>
<name>A0A915IBJ6_ROMCU</name>
<reference evidence="2" key="1">
    <citation type="submission" date="2022-11" db="UniProtKB">
        <authorList>
            <consortium name="WormBaseParasite"/>
        </authorList>
    </citation>
    <scope>IDENTIFICATION</scope>
</reference>
<accession>A0A915IBJ6</accession>
<dbReference type="AlphaFoldDB" id="A0A915IBJ6"/>
<evidence type="ECO:0000313" key="1">
    <source>
        <dbReference type="Proteomes" id="UP000887565"/>
    </source>
</evidence>
<keyword evidence="1" id="KW-1185">Reference proteome</keyword>
<sequence>MTSPSTGSTATADELPPYHESINVNEGYLRWAKQQPHQKDLSFACDGTFMFYASFAAFLACSFAWDPMGTPHSVALPQKPMVSRCDPVIVKLWHP</sequence>